<accession>A0ABD3GUZ7</accession>
<evidence type="ECO:0000313" key="3">
    <source>
        <dbReference type="Proteomes" id="UP001633002"/>
    </source>
</evidence>
<reference evidence="2 3" key="1">
    <citation type="submission" date="2024-09" db="EMBL/GenBank/DDBJ databases">
        <title>Chromosome-scale assembly of Riccia sorocarpa.</title>
        <authorList>
            <person name="Paukszto L."/>
        </authorList>
    </citation>
    <scope>NUCLEOTIDE SEQUENCE [LARGE SCALE GENOMIC DNA]</scope>
    <source>
        <strain evidence="2">LP-2024</strain>
        <tissue evidence="2">Aerial parts of the thallus</tissue>
    </source>
</reference>
<sequence>MADEPLAIETASQTTPRLRGKDLGEGPLGSDDLVTIGNIHRLVTHEMIYTVFPATIQFGQESRLFMRVASRSRIRVMRDCTSAAMVDAVPEGFPVHYPDYFRCHGTPVKGLLFEFSLGFVKLLYLRAVLGRRVDFARSSGPEFGRTPPLRSLYREAVWNWIERAPAAMRRLGESDGVEARLERELESQFQTRLAEAEEGTRQAEEALGLANLVVADLTSSAATLDAPRIQELRAELLQKEEQIGDLLLVKNGQRTNIAALRRSWMGRELTGVPL</sequence>
<keyword evidence="3" id="KW-1185">Reference proteome</keyword>
<feature type="region of interest" description="Disordered" evidence="1">
    <location>
        <begin position="1"/>
        <end position="24"/>
    </location>
</feature>
<comment type="caution">
    <text evidence="2">The sequence shown here is derived from an EMBL/GenBank/DDBJ whole genome shotgun (WGS) entry which is preliminary data.</text>
</comment>
<evidence type="ECO:0000313" key="2">
    <source>
        <dbReference type="EMBL" id="KAL3682242.1"/>
    </source>
</evidence>
<protein>
    <submittedName>
        <fullName evidence="2">Uncharacterized protein</fullName>
    </submittedName>
</protein>
<dbReference type="AlphaFoldDB" id="A0ABD3GUZ7"/>
<dbReference type="Proteomes" id="UP001633002">
    <property type="component" value="Unassembled WGS sequence"/>
</dbReference>
<dbReference type="EMBL" id="JBJQOH010000006">
    <property type="protein sequence ID" value="KAL3682242.1"/>
    <property type="molecule type" value="Genomic_DNA"/>
</dbReference>
<gene>
    <name evidence="2" type="ORF">R1sor_000264</name>
</gene>
<name>A0ABD3GUZ7_9MARC</name>
<proteinExistence type="predicted"/>
<organism evidence="2 3">
    <name type="scientific">Riccia sorocarpa</name>
    <dbReference type="NCBI Taxonomy" id="122646"/>
    <lineage>
        <taxon>Eukaryota</taxon>
        <taxon>Viridiplantae</taxon>
        <taxon>Streptophyta</taxon>
        <taxon>Embryophyta</taxon>
        <taxon>Marchantiophyta</taxon>
        <taxon>Marchantiopsida</taxon>
        <taxon>Marchantiidae</taxon>
        <taxon>Marchantiales</taxon>
        <taxon>Ricciaceae</taxon>
        <taxon>Riccia</taxon>
    </lineage>
</organism>
<evidence type="ECO:0000256" key="1">
    <source>
        <dbReference type="SAM" id="MobiDB-lite"/>
    </source>
</evidence>